<name>A0A067SBA9_GALM3</name>
<protein>
    <submittedName>
        <fullName evidence="1">Uncharacterized protein</fullName>
    </submittedName>
</protein>
<organism evidence="1 2">
    <name type="scientific">Galerina marginata (strain CBS 339.88)</name>
    <dbReference type="NCBI Taxonomy" id="685588"/>
    <lineage>
        <taxon>Eukaryota</taxon>
        <taxon>Fungi</taxon>
        <taxon>Dikarya</taxon>
        <taxon>Basidiomycota</taxon>
        <taxon>Agaricomycotina</taxon>
        <taxon>Agaricomycetes</taxon>
        <taxon>Agaricomycetidae</taxon>
        <taxon>Agaricales</taxon>
        <taxon>Agaricineae</taxon>
        <taxon>Strophariaceae</taxon>
        <taxon>Galerina</taxon>
    </lineage>
</organism>
<dbReference type="EMBL" id="KL142416">
    <property type="protein sequence ID" value="KDR67247.1"/>
    <property type="molecule type" value="Genomic_DNA"/>
</dbReference>
<accession>A0A067SBA9</accession>
<evidence type="ECO:0000313" key="1">
    <source>
        <dbReference type="EMBL" id="KDR67247.1"/>
    </source>
</evidence>
<dbReference type="Proteomes" id="UP000027222">
    <property type="component" value="Unassembled WGS sequence"/>
</dbReference>
<dbReference type="PROSITE" id="PS50007">
    <property type="entry name" value="PIPLC_X_DOMAIN"/>
    <property type="match status" value="1"/>
</dbReference>
<reference evidence="2" key="1">
    <citation type="journal article" date="2014" name="Proc. Natl. Acad. Sci. U.S.A.">
        <title>Extensive sampling of basidiomycete genomes demonstrates inadequacy of the white-rot/brown-rot paradigm for wood decay fungi.</title>
        <authorList>
            <person name="Riley R."/>
            <person name="Salamov A.A."/>
            <person name="Brown D.W."/>
            <person name="Nagy L.G."/>
            <person name="Floudas D."/>
            <person name="Held B.W."/>
            <person name="Levasseur A."/>
            <person name="Lombard V."/>
            <person name="Morin E."/>
            <person name="Otillar R."/>
            <person name="Lindquist E.A."/>
            <person name="Sun H."/>
            <person name="LaButti K.M."/>
            <person name="Schmutz J."/>
            <person name="Jabbour D."/>
            <person name="Luo H."/>
            <person name="Baker S.E."/>
            <person name="Pisabarro A.G."/>
            <person name="Walton J.D."/>
            <person name="Blanchette R.A."/>
            <person name="Henrissat B."/>
            <person name="Martin F."/>
            <person name="Cullen D."/>
            <person name="Hibbett D.S."/>
            <person name="Grigoriev I.V."/>
        </authorList>
    </citation>
    <scope>NUCLEOTIDE SEQUENCE [LARGE SCALE GENOMIC DNA]</scope>
    <source>
        <strain evidence="2">CBS 339.88</strain>
    </source>
</reference>
<gene>
    <name evidence="1" type="ORF">GALMADRAFT_1358555</name>
</gene>
<proteinExistence type="predicted"/>
<keyword evidence="2" id="KW-1185">Reference proteome</keyword>
<dbReference type="AlphaFoldDB" id="A0A067SBA9"/>
<evidence type="ECO:0000313" key="2">
    <source>
        <dbReference type="Proteomes" id="UP000027222"/>
    </source>
</evidence>
<dbReference type="HOGENOM" id="CLU_1408871_0_0_1"/>
<sequence>MSNSTSITPILISDTKEISLLLRMRLASTMIIIYDHCDFHLGKYVERRNTGAPLKDHVAEQVVVRKSSLFDTISLSNYGYFTTHLTNELFVYEVSQSKHTVLTYTRSLSTGFRFFKWELWAGLVGGLLAEGLTHFAEALKHGNLTDQFPSNSSFATLRSIFDKEENSSFNGDVLSCLFDFLCNYLGHYYTHLA</sequence>